<proteinExistence type="predicted"/>
<organism evidence="2 3">
    <name type="scientific">Protopolystoma xenopodis</name>
    <dbReference type="NCBI Taxonomy" id="117903"/>
    <lineage>
        <taxon>Eukaryota</taxon>
        <taxon>Metazoa</taxon>
        <taxon>Spiralia</taxon>
        <taxon>Lophotrochozoa</taxon>
        <taxon>Platyhelminthes</taxon>
        <taxon>Monogenea</taxon>
        <taxon>Polyopisthocotylea</taxon>
        <taxon>Polystomatidea</taxon>
        <taxon>Polystomatidae</taxon>
        <taxon>Protopolystoma</taxon>
    </lineage>
</organism>
<evidence type="ECO:0000256" key="1">
    <source>
        <dbReference type="SAM" id="MobiDB-lite"/>
    </source>
</evidence>
<dbReference type="EMBL" id="CAAALY010112060">
    <property type="protein sequence ID" value="VEL30405.1"/>
    <property type="molecule type" value="Genomic_DNA"/>
</dbReference>
<reference evidence="2" key="1">
    <citation type="submission" date="2018-11" db="EMBL/GenBank/DDBJ databases">
        <authorList>
            <consortium name="Pathogen Informatics"/>
        </authorList>
    </citation>
    <scope>NUCLEOTIDE SEQUENCE</scope>
</reference>
<feature type="region of interest" description="Disordered" evidence="1">
    <location>
        <begin position="1"/>
        <end position="72"/>
    </location>
</feature>
<feature type="compositionally biased region" description="Polar residues" evidence="1">
    <location>
        <begin position="31"/>
        <end position="41"/>
    </location>
</feature>
<name>A0A3S5FF97_9PLAT</name>
<comment type="caution">
    <text evidence="2">The sequence shown here is derived from an EMBL/GenBank/DDBJ whole genome shotgun (WGS) entry which is preliminary data.</text>
</comment>
<accession>A0A3S5FF97</accession>
<dbReference type="AlphaFoldDB" id="A0A3S5FF97"/>
<evidence type="ECO:0000313" key="2">
    <source>
        <dbReference type="EMBL" id="VEL30405.1"/>
    </source>
</evidence>
<evidence type="ECO:0000313" key="3">
    <source>
        <dbReference type="Proteomes" id="UP000784294"/>
    </source>
</evidence>
<dbReference type="Proteomes" id="UP000784294">
    <property type="component" value="Unassembled WGS sequence"/>
</dbReference>
<gene>
    <name evidence="2" type="ORF">PXEA_LOCUS23845</name>
</gene>
<feature type="compositionally biased region" description="Acidic residues" evidence="1">
    <location>
        <begin position="47"/>
        <end position="72"/>
    </location>
</feature>
<keyword evidence="3" id="KW-1185">Reference proteome</keyword>
<protein>
    <submittedName>
        <fullName evidence="2">Uncharacterized protein</fullName>
    </submittedName>
</protein>
<sequence length="134" mass="14697">MLAPLYKSEGDDVVSSVYSDEESSNRDSKLRNQSGQSSRPTQKVMENGDDDEEDDEGADEEELASSEEEFDALSNELEDLEEVPSPRANVRVTSNNMAAGRMTKTTNAADYSSRKQNVNFSLKPALKIAGTRGI</sequence>